<accession>A0A2G9PI68</accession>
<evidence type="ECO:0000313" key="2">
    <source>
        <dbReference type="Proteomes" id="UP000228934"/>
    </source>
</evidence>
<proteinExistence type="predicted"/>
<dbReference type="OrthoDB" id="9048360at2759"/>
<dbReference type="EMBL" id="KV922433">
    <property type="protein sequence ID" value="PIO03004.1"/>
    <property type="molecule type" value="Genomic_DNA"/>
</dbReference>
<evidence type="ECO:0000313" key="1">
    <source>
        <dbReference type="EMBL" id="PIO03004.1"/>
    </source>
</evidence>
<name>A0A2G9PI68_AQUCT</name>
<reference evidence="2" key="1">
    <citation type="journal article" date="2017" name="Nat. Commun.">
        <title>The North American bullfrog draft genome provides insight into hormonal regulation of long noncoding RNA.</title>
        <authorList>
            <person name="Hammond S.A."/>
            <person name="Warren R.L."/>
            <person name="Vandervalk B.P."/>
            <person name="Kucuk E."/>
            <person name="Khan H."/>
            <person name="Gibb E.A."/>
            <person name="Pandoh P."/>
            <person name="Kirk H."/>
            <person name="Zhao Y."/>
            <person name="Jones M."/>
            <person name="Mungall A.J."/>
            <person name="Coope R."/>
            <person name="Pleasance S."/>
            <person name="Moore R.A."/>
            <person name="Holt R.A."/>
            <person name="Round J.M."/>
            <person name="Ohora S."/>
            <person name="Walle B.V."/>
            <person name="Veldhoen N."/>
            <person name="Helbing C.C."/>
            <person name="Birol I."/>
        </authorList>
    </citation>
    <scope>NUCLEOTIDE SEQUENCE [LARGE SCALE GENOMIC DNA]</scope>
</reference>
<evidence type="ECO:0008006" key="3">
    <source>
        <dbReference type="Google" id="ProtNLM"/>
    </source>
</evidence>
<dbReference type="InterPro" id="IPR052055">
    <property type="entry name" value="Hepadnavirus_pol/RT"/>
</dbReference>
<protein>
    <recommendedName>
        <fullName evidence="3">Reverse transcriptase domain-containing protein</fullName>
    </recommendedName>
</protein>
<organism evidence="1 2">
    <name type="scientific">Aquarana catesbeiana</name>
    <name type="common">American bullfrog</name>
    <name type="synonym">Rana catesbeiana</name>
    <dbReference type="NCBI Taxonomy" id="8400"/>
    <lineage>
        <taxon>Eukaryota</taxon>
        <taxon>Metazoa</taxon>
        <taxon>Chordata</taxon>
        <taxon>Craniata</taxon>
        <taxon>Vertebrata</taxon>
        <taxon>Euteleostomi</taxon>
        <taxon>Amphibia</taxon>
        <taxon>Batrachia</taxon>
        <taxon>Anura</taxon>
        <taxon>Neobatrachia</taxon>
        <taxon>Ranoidea</taxon>
        <taxon>Ranidae</taxon>
        <taxon>Aquarana</taxon>
    </lineage>
</organism>
<sequence>RLVFGYLNVPTAEHKVEGPAHSITFLGVNLDTRPMQARLPPDKLTHIRSVLQDFTCAQGFTKKLLQSLLGKLNVAMKIISQGRSFISCLLVLLSRTGP</sequence>
<dbReference type="AlphaFoldDB" id="A0A2G9PI68"/>
<dbReference type="PANTHER" id="PTHR33050:SF8">
    <property type="entry name" value="REVERSE TRANSCRIPTASE DOMAIN-CONTAINING PROTEIN"/>
    <property type="match status" value="1"/>
</dbReference>
<gene>
    <name evidence="1" type="ORF">AB205_0198980</name>
</gene>
<dbReference type="PANTHER" id="PTHR33050">
    <property type="entry name" value="REVERSE TRANSCRIPTASE DOMAIN-CONTAINING PROTEIN"/>
    <property type="match status" value="1"/>
</dbReference>
<dbReference type="Proteomes" id="UP000228934">
    <property type="component" value="Unassembled WGS sequence"/>
</dbReference>
<keyword evidence="2" id="KW-1185">Reference proteome</keyword>
<feature type="non-terminal residue" evidence="1">
    <location>
        <position position="1"/>
    </location>
</feature>